<gene>
    <name evidence="2" type="ORF">DP115_33950</name>
</gene>
<sequence>MPTGGSAYFNNAADVQNIFSRVTGGSISNIDGLIRANGTANLFLLNPNGILFGPNARLNIGGSFVATTANSINFADNFQYSATNPQTTPLLTISVPVGLQMGANPGRIEVQGNGYDLSVSVPIFSPLIRGSSTAGLQVPAGQTLALIGGNIAIDGGTLTAEQGRIELGSVRDGQVNLSSTSSGFAFDYSGNQRFGDIWLSRQALGDASGGGSIQVQGNQVSLADGSLLLIQNQGNQAGGSIRVNAAQSLEVSEISPDGRFPGGLTSEAVGVGRGADVTVSTQQLMVRGGAQIIAGSRSSTEAGNIRVNAFDSVQVSGSSPINPSFFSALSTIAFNSGSAGTVTVSTRRLNLLDGGVVASTTLGTGKGGTVTVNATEAVEIRGSSPLFNPSAVTSPANNTGNAGALTINTARLVIQNGGTVTSATLATGDAGSVTINASESVEVTGIMLGNPFPSNVGSSAPITDEFFRQAYR</sequence>
<name>A0ABX1MFM1_9CYAN</name>
<dbReference type="SUPFAM" id="SSF51126">
    <property type="entry name" value="Pectin lyase-like"/>
    <property type="match status" value="3"/>
</dbReference>
<dbReference type="SMART" id="SM00912">
    <property type="entry name" value="Haemagg_act"/>
    <property type="match status" value="1"/>
</dbReference>
<organism evidence="2 3">
    <name type="scientific">Brasilonema octagenarum UFV-OR1</name>
    <dbReference type="NCBI Taxonomy" id="417115"/>
    <lineage>
        <taxon>Bacteria</taxon>
        <taxon>Bacillati</taxon>
        <taxon>Cyanobacteriota</taxon>
        <taxon>Cyanophyceae</taxon>
        <taxon>Nostocales</taxon>
        <taxon>Scytonemataceae</taxon>
        <taxon>Brasilonema</taxon>
        <taxon>Octagenarum group</taxon>
    </lineage>
</organism>
<feature type="domain" description="Filamentous haemagglutinin FhaB/tRNA nuclease CdiA-like TPS" evidence="1">
    <location>
        <begin position="1"/>
        <end position="75"/>
    </location>
</feature>
<reference evidence="2 3" key="1">
    <citation type="submission" date="2018-06" db="EMBL/GenBank/DDBJ databases">
        <title>Comparative genomics of Brasilonema spp. strains.</title>
        <authorList>
            <person name="Alvarenga D.O."/>
            <person name="Fiore M.F."/>
            <person name="Varani A.M."/>
        </authorList>
    </citation>
    <scope>NUCLEOTIDE SEQUENCE [LARGE SCALE GENOMIC DNA]</scope>
    <source>
        <strain evidence="2 3">UFV-OR1</strain>
    </source>
</reference>
<dbReference type="Proteomes" id="UP000762253">
    <property type="component" value="Unassembled WGS sequence"/>
</dbReference>
<evidence type="ECO:0000313" key="3">
    <source>
        <dbReference type="Proteomes" id="UP000762253"/>
    </source>
</evidence>
<proteinExistence type="predicted"/>
<feature type="non-terminal residue" evidence="2">
    <location>
        <position position="472"/>
    </location>
</feature>
<accession>A0ABX1MFM1</accession>
<dbReference type="InterPro" id="IPR012334">
    <property type="entry name" value="Pectin_lyas_fold"/>
</dbReference>
<dbReference type="EMBL" id="QMEC01000314">
    <property type="protein sequence ID" value="NMF67459.1"/>
    <property type="molecule type" value="Genomic_DNA"/>
</dbReference>
<evidence type="ECO:0000313" key="2">
    <source>
        <dbReference type="EMBL" id="NMF67459.1"/>
    </source>
</evidence>
<evidence type="ECO:0000259" key="1">
    <source>
        <dbReference type="SMART" id="SM00912"/>
    </source>
</evidence>
<comment type="caution">
    <text evidence="2">The sequence shown here is derived from an EMBL/GenBank/DDBJ whole genome shotgun (WGS) entry which is preliminary data.</text>
</comment>
<keyword evidence="3" id="KW-1185">Reference proteome</keyword>
<dbReference type="InterPro" id="IPR011050">
    <property type="entry name" value="Pectin_lyase_fold/virulence"/>
</dbReference>
<dbReference type="InterPro" id="IPR008638">
    <property type="entry name" value="FhaB/CdiA-like_TPS"/>
</dbReference>
<dbReference type="Gene3D" id="2.160.20.10">
    <property type="entry name" value="Single-stranded right-handed beta-helix, Pectin lyase-like"/>
    <property type="match status" value="1"/>
</dbReference>
<dbReference type="Pfam" id="PF05860">
    <property type="entry name" value="TPS"/>
    <property type="match status" value="1"/>
</dbReference>
<protein>
    <recommendedName>
        <fullName evidence="1">Filamentous haemagglutinin FhaB/tRNA nuclease CdiA-like TPS domain-containing protein</fullName>
    </recommendedName>
</protein>
<dbReference type="NCBIfam" id="TIGR01901">
    <property type="entry name" value="adhes_NPXG"/>
    <property type="match status" value="1"/>
</dbReference>